<evidence type="ECO:0000313" key="6">
    <source>
        <dbReference type="Proteomes" id="UP001408594"/>
    </source>
</evidence>
<reference evidence="5 6" key="1">
    <citation type="submission" date="2024-02" db="EMBL/GenBank/DDBJ databases">
        <title>Microbulbifer aestuariivivens NBRC 112533.</title>
        <authorList>
            <person name="Ichikawa N."/>
            <person name="Katano-Makiyama Y."/>
            <person name="Hidaka K."/>
        </authorList>
    </citation>
    <scope>NUCLEOTIDE SEQUENCE [LARGE SCALE GENOMIC DNA]</scope>
    <source>
        <strain evidence="5 6">NBRC 112533</strain>
    </source>
</reference>
<dbReference type="Gene3D" id="3.40.50.880">
    <property type="match status" value="1"/>
</dbReference>
<dbReference type="Proteomes" id="UP001408594">
    <property type="component" value="Unassembled WGS sequence"/>
</dbReference>
<keyword evidence="6" id="KW-1185">Reference proteome</keyword>
<dbReference type="PANTHER" id="PTHR43130">
    <property type="entry name" value="ARAC-FAMILY TRANSCRIPTIONAL REGULATOR"/>
    <property type="match status" value="1"/>
</dbReference>
<dbReference type="PANTHER" id="PTHR43130:SF3">
    <property type="entry name" value="HTH-TYPE TRANSCRIPTIONAL REGULATOR RV1931C"/>
    <property type="match status" value="1"/>
</dbReference>
<keyword evidence="2" id="KW-0238">DNA-binding</keyword>
<evidence type="ECO:0000256" key="1">
    <source>
        <dbReference type="ARBA" id="ARBA00023015"/>
    </source>
</evidence>
<dbReference type="RefSeq" id="WP_345551599.1">
    <property type="nucleotide sequence ID" value="NZ_BAABRT010000019.1"/>
</dbReference>
<dbReference type="InterPro" id="IPR018060">
    <property type="entry name" value="HTH_AraC"/>
</dbReference>
<dbReference type="InterPro" id="IPR052158">
    <property type="entry name" value="INH-QAR"/>
</dbReference>
<gene>
    <name evidence="5" type="primary">cdhR_3</name>
    <name evidence="5" type="ORF">Maes01_02263</name>
</gene>
<evidence type="ECO:0000256" key="2">
    <source>
        <dbReference type="ARBA" id="ARBA00023125"/>
    </source>
</evidence>
<keyword evidence="1" id="KW-0805">Transcription regulation</keyword>
<organism evidence="5 6">
    <name type="scientific">Microbulbifer aestuariivivens</name>
    <dbReference type="NCBI Taxonomy" id="1908308"/>
    <lineage>
        <taxon>Bacteria</taxon>
        <taxon>Pseudomonadati</taxon>
        <taxon>Pseudomonadota</taxon>
        <taxon>Gammaproteobacteria</taxon>
        <taxon>Cellvibrionales</taxon>
        <taxon>Microbulbiferaceae</taxon>
        <taxon>Microbulbifer</taxon>
    </lineage>
</organism>
<accession>A0ABP9WR56</accession>
<dbReference type="EMBL" id="BAABRT010000019">
    <property type="protein sequence ID" value="GAA5525691.1"/>
    <property type="molecule type" value="Genomic_DNA"/>
</dbReference>
<evidence type="ECO:0000256" key="3">
    <source>
        <dbReference type="ARBA" id="ARBA00023163"/>
    </source>
</evidence>
<sequence>MTDHSHTPGSQDTPQPPRFGHSEVVHIGFLLIPQFSFFALACCSEPLRVANRAAGRQLFEFTFLSGNGLPVQASNGVPFEVSCSLSDCPSEYQTIIVVSGFDPLEGCGDSLLYDLRRLSANGINLGCVDTGAHILAKAGLLHGQKAIVHWESSSGFQESFPTIQVVPERFMIEEGHVAAAGGLSSLDMMLNIIQASHGHQLANAVAEQFTYNFVQSADDAQRMSLRGRLNTTNRRLIKAAEIMEKHLASPLTVQQIAQRTETSTRELERLFKREVGTPPKRYYRRLRLERARQLLRQTDMTVLDIAISCGFQSAAYFSSAYRAEFGLSPSRDRGRTDA</sequence>
<dbReference type="InterPro" id="IPR009057">
    <property type="entry name" value="Homeodomain-like_sf"/>
</dbReference>
<protein>
    <submittedName>
        <fullName evidence="5">HTH-type transcriptional regulator CdhR</fullName>
    </submittedName>
</protein>
<dbReference type="Pfam" id="PF12833">
    <property type="entry name" value="HTH_18"/>
    <property type="match status" value="1"/>
</dbReference>
<dbReference type="SMART" id="SM00342">
    <property type="entry name" value="HTH_ARAC"/>
    <property type="match status" value="1"/>
</dbReference>
<dbReference type="CDD" id="cd03136">
    <property type="entry name" value="GATase1_AraC_ArgR_like"/>
    <property type="match status" value="1"/>
</dbReference>
<dbReference type="InterPro" id="IPR029062">
    <property type="entry name" value="Class_I_gatase-like"/>
</dbReference>
<dbReference type="PROSITE" id="PS01124">
    <property type="entry name" value="HTH_ARAC_FAMILY_2"/>
    <property type="match status" value="1"/>
</dbReference>
<dbReference type="InterPro" id="IPR020449">
    <property type="entry name" value="Tscrpt_reg_AraC-type_HTH"/>
</dbReference>
<keyword evidence="3" id="KW-0804">Transcription</keyword>
<dbReference type="Gene3D" id="1.10.10.60">
    <property type="entry name" value="Homeodomain-like"/>
    <property type="match status" value="2"/>
</dbReference>
<feature type="domain" description="HTH araC/xylS-type" evidence="4">
    <location>
        <begin position="237"/>
        <end position="335"/>
    </location>
</feature>
<comment type="caution">
    <text evidence="5">The sequence shown here is derived from an EMBL/GenBank/DDBJ whole genome shotgun (WGS) entry which is preliminary data.</text>
</comment>
<dbReference type="PROSITE" id="PS00041">
    <property type="entry name" value="HTH_ARAC_FAMILY_1"/>
    <property type="match status" value="1"/>
</dbReference>
<name>A0ABP9WR56_9GAMM</name>
<evidence type="ECO:0000259" key="4">
    <source>
        <dbReference type="PROSITE" id="PS01124"/>
    </source>
</evidence>
<dbReference type="PRINTS" id="PR00032">
    <property type="entry name" value="HTHARAC"/>
</dbReference>
<proteinExistence type="predicted"/>
<dbReference type="SUPFAM" id="SSF46689">
    <property type="entry name" value="Homeodomain-like"/>
    <property type="match status" value="2"/>
</dbReference>
<dbReference type="SUPFAM" id="SSF52317">
    <property type="entry name" value="Class I glutamine amidotransferase-like"/>
    <property type="match status" value="1"/>
</dbReference>
<dbReference type="InterPro" id="IPR018062">
    <property type="entry name" value="HTH_AraC-typ_CS"/>
</dbReference>
<evidence type="ECO:0000313" key="5">
    <source>
        <dbReference type="EMBL" id="GAA5525691.1"/>
    </source>
</evidence>